<dbReference type="Proteomes" id="UP000318878">
    <property type="component" value="Unassembled WGS sequence"/>
</dbReference>
<dbReference type="OrthoDB" id="9796129at2"/>
<gene>
    <name evidence="3" type="ORF">Enr8_32950</name>
</gene>
<accession>A0A5C5UYF5</accession>
<keyword evidence="4" id="KW-1185">Reference proteome</keyword>
<dbReference type="Pfam" id="PF00583">
    <property type="entry name" value="Acetyltransf_1"/>
    <property type="match status" value="1"/>
</dbReference>
<keyword evidence="1" id="KW-0812">Transmembrane</keyword>
<feature type="transmembrane region" description="Helical" evidence="1">
    <location>
        <begin position="400"/>
        <end position="423"/>
    </location>
</feature>
<dbReference type="PROSITE" id="PS51186">
    <property type="entry name" value="GNAT"/>
    <property type="match status" value="1"/>
</dbReference>
<dbReference type="SUPFAM" id="SSF55729">
    <property type="entry name" value="Acyl-CoA N-acyltransferases (Nat)"/>
    <property type="match status" value="1"/>
</dbReference>
<dbReference type="GO" id="GO:0016747">
    <property type="term" value="F:acyltransferase activity, transferring groups other than amino-acyl groups"/>
    <property type="evidence" value="ECO:0007669"/>
    <property type="project" value="InterPro"/>
</dbReference>
<dbReference type="RefSeq" id="WP_146433458.1">
    <property type="nucleotide sequence ID" value="NZ_SJPF01000004.1"/>
</dbReference>
<keyword evidence="1" id="KW-1133">Transmembrane helix</keyword>
<dbReference type="InterPro" id="IPR000182">
    <property type="entry name" value="GNAT_dom"/>
</dbReference>
<comment type="caution">
    <text evidence="3">The sequence shown here is derived from an EMBL/GenBank/DDBJ whole genome shotgun (WGS) entry which is preliminary data.</text>
</comment>
<reference evidence="3 4" key="1">
    <citation type="submission" date="2019-02" db="EMBL/GenBank/DDBJ databases">
        <title>Deep-cultivation of Planctomycetes and their phenomic and genomic characterization uncovers novel biology.</title>
        <authorList>
            <person name="Wiegand S."/>
            <person name="Jogler M."/>
            <person name="Boedeker C."/>
            <person name="Pinto D."/>
            <person name="Vollmers J."/>
            <person name="Rivas-Marin E."/>
            <person name="Kohn T."/>
            <person name="Peeters S.H."/>
            <person name="Heuer A."/>
            <person name="Rast P."/>
            <person name="Oberbeckmann S."/>
            <person name="Bunk B."/>
            <person name="Jeske O."/>
            <person name="Meyerdierks A."/>
            <person name="Storesund J.E."/>
            <person name="Kallscheuer N."/>
            <person name="Luecker S."/>
            <person name="Lage O.M."/>
            <person name="Pohl T."/>
            <person name="Merkel B.J."/>
            <person name="Hornburger P."/>
            <person name="Mueller R.-W."/>
            <person name="Bruemmer F."/>
            <person name="Labrenz M."/>
            <person name="Spormann A.M."/>
            <person name="Op Den Camp H."/>
            <person name="Overmann J."/>
            <person name="Amann R."/>
            <person name="Jetten M.S.M."/>
            <person name="Mascher T."/>
            <person name="Medema M.H."/>
            <person name="Devos D.P."/>
            <person name="Kaster A.-K."/>
            <person name="Ovreas L."/>
            <person name="Rohde M."/>
            <person name="Galperin M.Y."/>
            <person name="Jogler C."/>
        </authorList>
    </citation>
    <scope>NUCLEOTIDE SEQUENCE [LARGE SCALE GENOMIC DNA]</scope>
    <source>
        <strain evidence="3 4">Enr8</strain>
    </source>
</reference>
<proteinExistence type="predicted"/>
<protein>
    <recommendedName>
        <fullName evidence="2">N-acetyltransferase domain-containing protein</fullName>
    </recommendedName>
</protein>
<dbReference type="AlphaFoldDB" id="A0A5C5UYF5"/>
<keyword evidence="1" id="KW-0472">Membrane</keyword>
<dbReference type="Gene3D" id="3.40.630.30">
    <property type="match status" value="1"/>
</dbReference>
<dbReference type="EMBL" id="SJPF01000004">
    <property type="protein sequence ID" value="TWT31374.1"/>
    <property type="molecule type" value="Genomic_DNA"/>
</dbReference>
<sequence length="426" mass="47661">MEFRFLSPDQSTRLRNLPDDLLGGSLDLEQLERFLADSRNQLCVCFVEGIAIGYAAGVHLTHLDRPDELFLAGIEVTSAWRDAGVAEELLLRMRIKASELDCVSVSAVADRKDAASIVLFSSVPDVRAYDLVEFSFPLTDLAEPPLPTAPNRPPEIHPLPHPAPVKALNFLLQLHRGEKSGQPPGEKLAQQIAAEFLPEDEMEVTLSNWRDLGWSWTFTIGERTYEGVVAILADPSQALLQIGPLERMTFFGIQSKLSPEDMAPIQERTEAAIEKLPELARFQFSTEGFPDAEVAPSQKALERAMKKWEESQETGLQRPVDAELTLLQRFFLAPLRSKRKGEAEPIRKIDLRYLGIMLGITAIGKIYLDYHFPWFEQLWIAPAVALVIGALFAGARKRPAWIGVSFLVTGTIYVALLFFRALIRPF</sequence>
<feature type="transmembrane region" description="Helical" evidence="1">
    <location>
        <begin position="374"/>
        <end position="393"/>
    </location>
</feature>
<evidence type="ECO:0000313" key="4">
    <source>
        <dbReference type="Proteomes" id="UP000318878"/>
    </source>
</evidence>
<name>A0A5C5UYF5_9BACT</name>
<dbReference type="InterPro" id="IPR016181">
    <property type="entry name" value="Acyl_CoA_acyltransferase"/>
</dbReference>
<feature type="domain" description="N-acetyltransferase" evidence="2">
    <location>
        <begin position="1"/>
        <end position="139"/>
    </location>
</feature>
<evidence type="ECO:0000259" key="2">
    <source>
        <dbReference type="PROSITE" id="PS51186"/>
    </source>
</evidence>
<evidence type="ECO:0000313" key="3">
    <source>
        <dbReference type="EMBL" id="TWT31374.1"/>
    </source>
</evidence>
<evidence type="ECO:0000256" key="1">
    <source>
        <dbReference type="SAM" id="Phobius"/>
    </source>
</evidence>
<organism evidence="3 4">
    <name type="scientific">Blastopirellula retiformator</name>
    <dbReference type="NCBI Taxonomy" id="2527970"/>
    <lineage>
        <taxon>Bacteria</taxon>
        <taxon>Pseudomonadati</taxon>
        <taxon>Planctomycetota</taxon>
        <taxon>Planctomycetia</taxon>
        <taxon>Pirellulales</taxon>
        <taxon>Pirellulaceae</taxon>
        <taxon>Blastopirellula</taxon>
    </lineage>
</organism>